<dbReference type="PROSITE" id="PS51186">
    <property type="entry name" value="GNAT"/>
    <property type="match status" value="1"/>
</dbReference>
<name>A0ABY3XG54_9GAMM</name>
<feature type="domain" description="N-acetyltransferase" evidence="1">
    <location>
        <begin position="87"/>
        <end position="227"/>
    </location>
</feature>
<dbReference type="RefSeq" id="WP_057941826.1">
    <property type="nucleotide sequence ID" value="NZ_CP011131.1"/>
</dbReference>
<dbReference type="InterPro" id="IPR000182">
    <property type="entry name" value="GNAT_dom"/>
</dbReference>
<organism evidence="2 3">
    <name type="scientific">Lysobacter gummosus</name>
    <dbReference type="NCBI Taxonomy" id="262324"/>
    <lineage>
        <taxon>Bacteria</taxon>
        <taxon>Pseudomonadati</taxon>
        <taxon>Pseudomonadota</taxon>
        <taxon>Gammaproteobacteria</taxon>
        <taxon>Lysobacterales</taxon>
        <taxon>Lysobacteraceae</taxon>
        <taxon>Lysobacter</taxon>
    </lineage>
</organism>
<dbReference type="CDD" id="cd04301">
    <property type="entry name" value="NAT_SF"/>
    <property type="match status" value="1"/>
</dbReference>
<dbReference type="InterPro" id="IPR013653">
    <property type="entry name" value="GCN5-like_dom"/>
</dbReference>
<keyword evidence="3" id="KW-1185">Reference proteome</keyword>
<dbReference type="Pfam" id="PF08445">
    <property type="entry name" value="FR47"/>
    <property type="match status" value="1"/>
</dbReference>
<gene>
    <name evidence="2" type="ORF">MOV92_04925</name>
</gene>
<sequence length="227" mass="25358">MSDHILDNPIWQSLSTRHRELALGQGDAARYPASIAPFLGVARHGEAMDPSLAALVPPGDTALLLGRAPSVGPGWELRHMTDLAQMISPDPIAAADAADIVELGPDQRDDVLALTALVYPHYFRPHTMDLGRYFGIYQGDRLAAMAGERMGTHDYTELSAICTHPDFLGRGYARRLLIFLSNDNHARGRIPFLHVSHENPRAIELYERNGYRLRRDIPFWSLRWVGE</sequence>
<dbReference type="Proteomes" id="UP000829194">
    <property type="component" value="Chromosome"/>
</dbReference>
<dbReference type="GO" id="GO:0016746">
    <property type="term" value="F:acyltransferase activity"/>
    <property type="evidence" value="ECO:0007669"/>
    <property type="project" value="UniProtKB-KW"/>
</dbReference>
<evidence type="ECO:0000313" key="2">
    <source>
        <dbReference type="EMBL" id="UNP30612.1"/>
    </source>
</evidence>
<dbReference type="SUPFAM" id="SSF55729">
    <property type="entry name" value="Acyl-CoA N-acyltransferases (Nat)"/>
    <property type="match status" value="1"/>
</dbReference>
<reference evidence="2 3" key="1">
    <citation type="submission" date="2022-03" db="EMBL/GenBank/DDBJ databases">
        <title>Complete genome sequence of Lysobacter capsici VKM B-2533 and Lysobacter gummosus 10.1.1, promising sources of lytic agents.</title>
        <authorList>
            <person name="Tarlachkov S.V."/>
            <person name="Kudryakova I.V."/>
            <person name="Afoshin A.S."/>
            <person name="Leontyevskaya E.A."/>
            <person name="Leontyevskaya N.V."/>
        </authorList>
    </citation>
    <scope>NUCLEOTIDE SEQUENCE [LARGE SCALE GENOMIC DNA]</scope>
    <source>
        <strain evidence="2 3">10.1.1</strain>
    </source>
</reference>
<evidence type="ECO:0000259" key="1">
    <source>
        <dbReference type="PROSITE" id="PS51186"/>
    </source>
</evidence>
<proteinExistence type="predicted"/>
<dbReference type="Gene3D" id="3.40.630.30">
    <property type="match status" value="1"/>
</dbReference>
<keyword evidence="2" id="KW-0808">Transferase</keyword>
<dbReference type="EC" id="2.3.1.-" evidence="2"/>
<keyword evidence="2" id="KW-0012">Acyltransferase</keyword>
<dbReference type="EMBL" id="CP093547">
    <property type="protein sequence ID" value="UNP30612.1"/>
    <property type="molecule type" value="Genomic_DNA"/>
</dbReference>
<protein>
    <submittedName>
        <fullName evidence="2">GNAT family N-acetyltransferase</fullName>
        <ecNumber evidence="2">2.3.1.-</ecNumber>
    </submittedName>
</protein>
<accession>A0ABY3XG54</accession>
<dbReference type="InterPro" id="IPR016181">
    <property type="entry name" value="Acyl_CoA_acyltransferase"/>
</dbReference>
<evidence type="ECO:0000313" key="3">
    <source>
        <dbReference type="Proteomes" id="UP000829194"/>
    </source>
</evidence>